<comment type="similarity">
    <text evidence="3">Belongs to the fatty acid desaturase type 2 family.</text>
</comment>
<dbReference type="PANTHER" id="PTHR11351">
    <property type="entry name" value="ACYL-COA DESATURASE"/>
    <property type="match status" value="1"/>
</dbReference>
<evidence type="ECO:0000256" key="10">
    <source>
        <dbReference type="ARBA" id="ARBA00023098"/>
    </source>
</evidence>
<evidence type="ECO:0000313" key="15">
    <source>
        <dbReference type="EMBL" id="MYG39197.1"/>
    </source>
</evidence>
<dbReference type="AlphaFoldDB" id="A0A6B1FAE3"/>
<evidence type="ECO:0000256" key="8">
    <source>
        <dbReference type="ARBA" id="ARBA00023002"/>
    </source>
</evidence>
<proteinExistence type="inferred from homology"/>
<dbReference type="GO" id="GO:0016717">
    <property type="term" value="F:oxidoreductase activity, acting on paired donors, with oxidation of a pair of donors resulting in the reduction of molecular oxygen to two molecules of water"/>
    <property type="evidence" value="ECO:0007669"/>
    <property type="project" value="InterPro"/>
</dbReference>
<evidence type="ECO:0000256" key="9">
    <source>
        <dbReference type="ARBA" id="ARBA00023004"/>
    </source>
</evidence>
<evidence type="ECO:0000256" key="3">
    <source>
        <dbReference type="ARBA" id="ARBA00008749"/>
    </source>
</evidence>
<dbReference type="GO" id="GO:0016020">
    <property type="term" value="C:membrane"/>
    <property type="evidence" value="ECO:0007669"/>
    <property type="project" value="UniProtKB-SubCell"/>
</dbReference>
<dbReference type="PRINTS" id="PR00075">
    <property type="entry name" value="FACDDSATRASE"/>
</dbReference>
<feature type="transmembrane region" description="Helical" evidence="13">
    <location>
        <begin position="99"/>
        <end position="120"/>
    </location>
</feature>
<name>A0A6B1FAE3_9SYNE</name>
<evidence type="ECO:0000256" key="4">
    <source>
        <dbReference type="ARBA" id="ARBA00022516"/>
    </source>
</evidence>
<accession>A0A6B1FAE3</accession>
<keyword evidence="7 13" id="KW-1133">Transmembrane helix</keyword>
<keyword evidence="8" id="KW-0560">Oxidoreductase</keyword>
<dbReference type="EMBL" id="VYDO01000298">
    <property type="protein sequence ID" value="MYG39197.1"/>
    <property type="molecule type" value="Genomic_DNA"/>
</dbReference>
<evidence type="ECO:0000256" key="11">
    <source>
        <dbReference type="ARBA" id="ARBA00023136"/>
    </source>
</evidence>
<dbReference type="InterPro" id="IPR005804">
    <property type="entry name" value="FA_desaturase_dom"/>
</dbReference>
<feature type="transmembrane region" description="Helical" evidence="13">
    <location>
        <begin position="215"/>
        <end position="231"/>
    </location>
</feature>
<sequence length="344" mass="38812">MKQWWASLAIPRWHVHLKAGEANLVTSPVRPSTDAPAPGSIATDQVAADKNSAALQQRIKAERVHLTRQSHPWSPGTVAFMLAVHVGGVAALLPQFRSWQGVAALAVLYWVTVIGVTLGLHRLVAHRSFKAPRWLERLLVIMGSLSAQGGPIEWVGLHRHHHKYSDQPNDHHDAVRGLWWSHSEWMLHKIPAVEHLERFAGDLFADPLYRWLDHWFLLLQLPVAALLYGMGEATGAPGGGLGLLLWGIPLRLMVVYHVTWLVNSATHAFGYRNFQTPDLSCNCWWVALFTFGEGWHNNHHAFPQSARHGLRWFEVDITWQHIRLLNALGWAKQVRMASHNLNNG</sequence>
<keyword evidence="11 13" id="KW-0472">Membrane</keyword>
<dbReference type="InterPro" id="IPR015876">
    <property type="entry name" value="Acyl-CoA_DS"/>
</dbReference>
<evidence type="ECO:0000256" key="13">
    <source>
        <dbReference type="SAM" id="Phobius"/>
    </source>
</evidence>
<organism evidence="15">
    <name type="scientific">Synechococcus sp. SB0676_bin_10</name>
    <dbReference type="NCBI Taxonomy" id="2604869"/>
    <lineage>
        <taxon>Bacteria</taxon>
        <taxon>Bacillati</taxon>
        <taxon>Cyanobacteriota</taxon>
        <taxon>Cyanophyceae</taxon>
        <taxon>Synechococcales</taxon>
        <taxon>Synechococcaceae</taxon>
        <taxon>Synechococcus</taxon>
    </lineage>
</organism>
<feature type="transmembrane region" description="Helical" evidence="13">
    <location>
        <begin position="73"/>
        <end position="93"/>
    </location>
</feature>
<keyword evidence="5 13" id="KW-0812">Transmembrane</keyword>
<feature type="domain" description="Fatty acid desaturase" evidence="14">
    <location>
        <begin position="99"/>
        <end position="321"/>
    </location>
</feature>
<evidence type="ECO:0000256" key="2">
    <source>
        <dbReference type="ARBA" id="ARBA00004141"/>
    </source>
</evidence>
<comment type="cofactor">
    <cofactor evidence="1">
        <name>Fe(2+)</name>
        <dbReference type="ChEBI" id="CHEBI:29033"/>
    </cofactor>
</comment>
<evidence type="ECO:0000256" key="1">
    <source>
        <dbReference type="ARBA" id="ARBA00001954"/>
    </source>
</evidence>
<evidence type="ECO:0000256" key="7">
    <source>
        <dbReference type="ARBA" id="ARBA00022989"/>
    </source>
</evidence>
<evidence type="ECO:0000256" key="12">
    <source>
        <dbReference type="ARBA" id="ARBA00023160"/>
    </source>
</evidence>
<gene>
    <name evidence="15" type="ORF">F4162_09670</name>
</gene>
<keyword evidence="6" id="KW-0276">Fatty acid metabolism</keyword>
<dbReference type="Pfam" id="PF00487">
    <property type="entry name" value="FA_desaturase"/>
    <property type="match status" value="1"/>
</dbReference>
<keyword evidence="9" id="KW-0408">Iron</keyword>
<comment type="caution">
    <text evidence="15">The sequence shown here is derived from an EMBL/GenBank/DDBJ whole genome shotgun (WGS) entry which is preliminary data.</text>
</comment>
<dbReference type="CDD" id="cd03505">
    <property type="entry name" value="Delta9-FADS-like"/>
    <property type="match status" value="1"/>
</dbReference>
<reference evidence="15" key="1">
    <citation type="submission" date="2019-09" db="EMBL/GenBank/DDBJ databases">
        <title>Characterisation of the sponge microbiome using genome-centric metagenomics.</title>
        <authorList>
            <person name="Engelberts J.P."/>
            <person name="Robbins S.J."/>
            <person name="De Goeij J.M."/>
            <person name="Aranda M."/>
            <person name="Bell S.C."/>
            <person name="Webster N.S."/>
        </authorList>
    </citation>
    <scope>NUCLEOTIDE SEQUENCE</scope>
    <source>
        <strain evidence="15">SB0676_bin_10</strain>
    </source>
</reference>
<keyword evidence="10" id="KW-0443">Lipid metabolism</keyword>
<dbReference type="GO" id="GO:0006633">
    <property type="term" value="P:fatty acid biosynthetic process"/>
    <property type="evidence" value="ECO:0007669"/>
    <property type="project" value="UniProtKB-KW"/>
</dbReference>
<comment type="subcellular location">
    <subcellularLocation>
        <location evidence="2">Membrane</location>
        <topology evidence="2">Multi-pass membrane protein</topology>
    </subcellularLocation>
</comment>
<evidence type="ECO:0000256" key="5">
    <source>
        <dbReference type="ARBA" id="ARBA00022692"/>
    </source>
</evidence>
<keyword evidence="4" id="KW-0444">Lipid biosynthesis</keyword>
<evidence type="ECO:0000259" key="14">
    <source>
        <dbReference type="Pfam" id="PF00487"/>
    </source>
</evidence>
<keyword evidence="12" id="KW-0275">Fatty acid biosynthesis</keyword>
<evidence type="ECO:0000256" key="6">
    <source>
        <dbReference type="ARBA" id="ARBA00022832"/>
    </source>
</evidence>
<feature type="transmembrane region" description="Helical" evidence="13">
    <location>
        <begin position="243"/>
        <end position="262"/>
    </location>
</feature>
<protein>
    <submittedName>
        <fullName evidence="15">Acyl-CoA desaturase</fullName>
    </submittedName>
</protein>
<dbReference type="PANTHER" id="PTHR11351:SF31">
    <property type="entry name" value="DESATURASE 1, ISOFORM A-RELATED"/>
    <property type="match status" value="1"/>
</dbReference>